<evidence type="ECO:0000256" key="3">
    <source>
        <dbReference type="ARBA" id="ARBA00022630"/>
    </source>
</evidence>
<dbReference type="Proteomes" id="UP000678499">
    <property type="component" value="Unassembled WGS sequence"/>
</dbReference>
<dbReference type="GO" id="GO:0050660">
    <property type="term" value="F:flavin adenine dinucleotide binding"/>
    <property type="evidence" value="ECO:0007669"/>
    <property type="project" value="TreeGrafter"/>
</dbReference>
<organism evidence="9">
    <name type="scientific">Notodromas monacha</name>
    <dbReference type="NCBI Taxonomy" id="399045"/>
    <lineage>
        <taxon>Eukaryota</taxon>
        <taxon>Metazoa</taxon>
        <taxon>Ecdysozoa</taxon>
        <taxon>Arthropoda</taxon>
        <taxon>Crustacea</taxon>
        <taxon>Oligostraca</taxon>
        <taxon>Ostracoda</taxon>
        <taxon>Podocopa</taxon>
        <taxon>Podocopida</taxon>
        <taxon>Cypridocopina</taxon>
        <taxon>Cypridoidea</taxon>
        <taxon>Cyprididae</taxon>
        <taxon>Notodromas</taxon>
    </lineage>
</organism>
<keyword evidence="7" id="KW-1133">Transmembrane helix</keyword>
<dbReference type="InterPro" id="IPR042201">
    <property type="entry name" value="FH2_Formin_sf"/>
</dbReference>
<dbReference type="PANTHER" id="PTHR21197">
    <property type="entry name" value="UDP-GALACTOPYRANOSE MUTASE"/>
    <property type="match status" value="1"/>
</dbReference>
<dbReference type="Pfam" id="PF03275">
    <property type="entry name" value="GLF"/>
    <property type="match status" value="1"/>
</dbReference>
<dbReference type="GO" id="GO:0008767">
    <property type="term" value="F:UDP-galactopyranose mutase activity"/>
    <property type="evidence" value="ECO:0007669"/>
    <property type="project" value="InterPro"/>
</dbReference>
<dbReference type="PANTHER" id="PTHR21197:SF0">
    <property type="entry name" value="UDP-GALACTOPYRANOSE MUTASE"/>
    <property type="match status" value="1"/>
</dbReference>
<dbReference type="AlphaFoldDB" id="A0A7R9GFE0"/>
<feature type="transmembrane region" description="Helical" evidence="7">
    <location>
        <begin position="12"/>
        <end position="33"/>
    </location>
</feature>
<feature type="domain" description="UDP-galactopyranose mutase C-terminal" evidence="8">
    <location>
        <begin position="194"/>
        <end position="406"/>
    </location>
</feature>
<evidence type="ECO:0000313" key="9">
    <source>
        <dbReference type="EMBL" id="CAD7279100.1"/>
    </source>
</evidence>
<dbReference type="SUPFAM" id="SSF101447">
    <property type="entry name" value="Formin homology 2 domain (FH2 domain)"/>
    <property type="match status" value="1"/>
</dbReference>
<comment type="similarity">
    <text evidence="2">Belongs to the UDP-galactopyranose/dTDP-fucopyranose mutase family.</text>
</comment>
<keyword evidence="4" id="KW-0274">FAD</keyword>
<evidence type="ECO:0000256" key="6">
    <source>
        <dbReference type="SAM" id="MobiDB-lite"/>
    </source>
</evidence>
<feature type="non-terminal residue" evidence="9">
    <location>
        <position position="656"/>
    </location>
</feature>
<dbReference type="SUPFAM" id="SSF54373">
    <property type="entry name" value="FAD-linked reductases, C-terminal domain"/>
    <property type="match status" value="1"/>
</dbReference>
<dbReference type="Gene3D" id="1.20.58.2220">
    <property type="entry name" value="Formin, FH2 domain"/>
    <property type="match status" value="1"/>
</dbReference>
<evidence type="ECO:0000259" key="8">
    <source>
        <dbReference type="Pfam" id="PF03275"/>
    </source>
</evidence>
<dbReference type="Gene3D" id="3.40.50.720">
    <property type="entry name" value="NAD(P)-binding Rossmann-like Domain"/>
    <property type="match status" value="3"/>
</dbReference>
<dbReference type="InterPro" id="IPR004379">
    <property type="entry name" value="UDP-GALP_mutase"/>
</dbReference>
<dbReference type="SUPFAM" id="SSF51971">
    <property type="entry name" value="Nucleotide-binding domain"/>
    <property type="match status" value="1"/>
</dbReference>
<name>A0A7R9GFE0_9CRUS</name>
<dbReference type="OrthoDB" id="8300468at2759"/>
<proteinExistence type="inferred from homology"/>
<evidence type="ECO:0000256" key="7">
    <source>
        <dbReference type="SAM" id="Phobius"/>
    </source>
</evidence>
<evidence type="ECO:0000256" key="4">
    <source>
        <dbReference type="ARBA" id="ARBA00022827"/>
    </source>
</evidence>
<gene>
    <name evidence="9" type="ORF">NMOB1V02_LOCUS6783</name>
</gene>
<evidence type="ECO:0000256" key="2">
    <source>
        <dbReference type="ARBA" id="ARBA00009321"/>
    </source>
</evidence>
<comment type="cofactor">
    <cofactor evidence="1">
        <name>FAD</name>
        <dbReference type="ChEBI" id="CHEBI:57692"/>
    </cofactor>
</comment>
<keyword evidence="10" id="KW-1185">Reference proteome</keyword>
<reference evidence="9" key="1">
    <citation type="submission" date="2020-11" db="EMBL/GenBank/DDBJ databases">
        <authorList>
            <person name="Tran Van P."/>
        </authorList>
    </citation>
    <scope>NUCLEOTIDE SEQUENCE</scope>
</reference>
<dbReference type="EMBL" id="OA883515">
    <property type="protein sequence ID" value="CAD7279100.1"/>
    <property type="molecule type" value="Genomic_DNA"/>
</dbReference>
<keyword evidence="7" id="KW-0472">Membrane</keyword>
<sequence>MRSVGKKMPMIPFPRLVIAAGFAVALFGFWNIFRLMRNPRETRVLVVGAGLSGSIMAERLTSTCKNVRVTIVEKRDHIGGNCHDYIDAKTGIRVHQYGVHIFHTVDDAVWRYLSQFTDWVPYEHRALAKLETGKFVSVPVNIHTVNDLYKLGIKSEGAMKKWLSGVQVKPASGKPKNGKEAAEARVGSELYKLLFEGYTWKQWNKYPEQLDASVLERIPVRTDDDDRYFTDQHQALPSRGYTEIFRNMLKHPKVDVRLNVDYFDFRQGFEGFGSPDFTFYTGPIDFYFSDQGLDKLEYRTLTFTREEHNVTEKSGFYQPVSQVNYPHLKIPYTRTIEYVHLPNQEYDSDRFIPKTSVMYHETSSDQGEPYYPVPNPRNRELYEKYRAMADNESGVVFVGRLASYKYFDMDDAVRNALNVFYEWAKSQDEIDCDLEMTRPFMNSEVVAIKVEDVNLKFKLEGYVTNANYSSKKLTFLLFNNHRLVDSLNDISDSLNTVKNELENCLEDLPAKNLKAGSVGSSGNRGPGLRTLNTSITHRRDPPDEPGSVTRNRCLENVRTFHARASSSLSDMSSFYDSVFETLLHMLEYFGEEKPDVKMVKPLFENLVRFYKDFDQARHDIELWEKQELKRSLPTPKSVKARGRLSGAEIRQRLSLL</sequence>
<keyword evidence="3" id="KW-0285">Flavoprotein</keyword>
<evidence type="ECO:0000313" key="10">
    <source>
        <dbReference type="Proteomes" id="UP000678499"/>
    </source>
</evidence>
<accession>A0A7R9GFE0</accession>
<dbReference type="InterPro" id="IPR015899">
    <property type="entry name" value="UDP-GalPyranose_mutase_C"/>
</dbReference>
<dbReference type="EMBL" id="CAJPEX010001478">
    <property type="protein sequence ID" value="CAG0919252.1"/>
    <property type="molecule type" value="Genomic_DNA"/>
</dbReference>
<protein>
    <recommendedName>
        <fullName evidence="8">UDP-galactopyranose mutase C-terminal domain-containing protein</fullName>
    </recommendedName>
</protein>
<feature type="region of interest" description="Disordered" evidence="6">
    <location>
        <begin position="516"/>
        <end position="549"/>
    </location>
</feature>
<dbReference type="NCBIfam" id="TIGR00031">
    <property type="entry name" value="UDP-GALP_mutase"/>
    <property type="match status" value="1"/>
</dbReference>
<evidence type="ECO:0000256" key="5">
    <source>
        <dbReference type="ARBA" id="ARBA00023235"/>
    </source>
</evidence>
<evidence type="ECO:0000256" key="1">
    <source>
        <dbReference type="ARBA" id="ARBA00001974"/>
    </source>
</evidence>
<dbReference type="Pfam" id="PF13450">
    <property type="entry name" value="NAD_binding_8"/>
    <property type="match status" value="1"/>
</dbReference>
<keyword evidence="7" id="KW-0812">Transmembrane</keyword>
<keyword evidence="5" id="KW-0413">Isomerase</keyword>